<dbReference type="EMBL" id="AWSV01000095">
    <property type="protein sequence ID" value="ERI85383.1"/>
    <property type="molecule type" value="Genomic_DNA"/>
</dbReference>
<evidence type="ECO:0000313" key="1">
    <source>
        <dbReference type="EMBL" id="ERI85383.1"/>
    </source>
</evidence>
<dbReference type="Proteomes" id="UP000016496">
    <property type="component" value="Unassembled WGS sequence"/>
</dbReference>
<dbReference type="AlphaFoldDB" id="U2CMU6"/>
<gene>
    <name evidence="1" type="ORF">HMPREF1981_01826</name>
</gene>
<sequence>MRYKRSHILQQSSLLGKYIIYDLSSPISATRFAYSFTTVIFI</sequence>
<protein>
    <submittedName>
        <fullName evidence="1">Uncharacterized protein</fullName>
    </submittedName>
</protein>
<name>U2CMU6_9BACE</name>
<organism evidence="1 2">
    <name type="scientific">Bacteroides pyogenes F0041</name>
    <dbReference type="NCBI Taxonomy" id="1321819"/>
    <lineage>
        <taxon>Bacteria</taxon>
        <taxon>Pseudomonadati</taxon>
        <taxon>Bacteroidota</taxon>
        <taxon>Bacteroidia</taxon>
        <taxon>Bacteroidales</taxon>
        <taxon>Bacteroidaceae</taxon>
        <taxon>Bacteroides</taxon>
    </lineage>
</organism>
<evidence type="ECO:0000313" key="2">
    <source>
        <dbReference type="Proteomes" id="UP000016496"/>
    </source>
</evidence>
<comment type="caution">
    <text evidence="1">The sequence shown here is derived from an EMBL/GenBank/DDBJ whole genome shotgun (WGS) entry which is preliminary data.</text>
</comment>
<accession>U2CMU6</accession>
<proteinExistence type="predicted"/>
<dbReference type="HOGENOM" id="CLU_3247478_0_0_10"/>
<dbReference type="PATRIC" id="fig|1321819.3.peg.1690"/>
<reference evidence="1 2" key="1">
    <citation type="submission" date="2013-08" db="EMBL/GenBank/DDBJ databases">
        <authorList>
            <person name="Weinstock G."/>
            <person name="Sodergren E."/>
            <person name="Wylie T."/>
            <person name="Fulton L."/>
            <person name="Fulton R."/>
            <person name="Fronick C."/>
            <person name="O'Laughlin M."/>
            <person name="Godfrey J."/>
            <person name="Miner T."/>
            <person name="Herter B."/>
            <person name="Appelbaum E."/>
            <person name="Cordes M."/>
            <person name="Lek S."/>
            <person name="Wollam A."/>
            <person name="Pepin K.H."/>
            <person name="Palsikar V.B."/>
            <person name="Mitreva M."/>
            <person name="Wilson R.K."/>
        </authorList>
    </citation>
    <scope>NUCLEOTIDE SEQUENCE [LARGE SCALE GENOMIC DNA]</scope>
    <source>
        <strain evidence="1 2">F0041</strain>
    </source>
</reference>